<reference evidence="1 2" key="1">
    <citation type="journal article" date="2015" name="Sci. Rep.">
        <title>The power of single molecule real-time sequencing technology in the de novo assembly of a eukaryotic genome.</title>
        <authorList>
            <person name="Sakai H."/>
            <person name="Naito K."/>
            <person name="Ogiso-Tanaka E."/>
            <person name="Takahashi Y."/>
            <person name="Iseki K."/>
            <person name="Muto C."/>
            <person name="Satou K."/>
            <person name="Teruya K."/>
            <person name="Shiroma A."/>
            <person name="Shimoji M."/>
            <person name="Hirano T."/>
            <person name="Itoh T."/>
            <person name="Kaga A."/>
            <person name="Tomooka N."/>
        </authorList>
    </citation>
    <scope>NUCLEOTIDE SEQUENCE [LARGE SCALE GENOMIC DNA]</scope>
    <source>
        <strain evidence="2">cv. Shumari</strain>
    </source>
</reference>
<dbReference type="Proteomes" id="UP000291084">
    <property type="component" value="Chromosome 4"/>
</dbReference>
<organism evidence="1 2">
    <name type="scientific">Vigna angularis var. angularis</name>
    <dbReference type="NCBI Taxonomy" id="157739"/>
    <lineage>
        <taxon>Eukaryota</taxon>
        <taxon>Viridiplantae</taxon>
        <taxon>Streptophyta</taxon>
        <taxon>Embryophyta</taxon>
        <taxon>Tracheophyta</taxon>
        <taxon>Spermatophyta</taxon>
        <taxon>Magnoliopsida</taxon>
        <taxon>eudicotyledons</taxon>
        <taxon>Gunneridae</taxon>
        <taxon>Pentapetalae</taxon>
        <taxon>rosids</taxon>
        <taxon>fabids</taxon>
        <taxon>Fabales</taxon>
        <taxon>Fabaceae</taxon>
        <taxon>Papilionoideae</taxon>
        <taxon>50 kb inversion clade</taxon>
        <taxon>NPAAA clade</taxon>
        <taxon>indigoferoid/millettioid clade</taxon>
        <taxon>Phaseoleae</taxon>
        <taxon>Vigna</taxon>
    </lineage>
</organism>
<gene>
    <name evidence="1" type="primary">Vigan.04G364300</name>
    <name evidence="1" type="ORF">VIGAN_04364300</name>
</gene>
<evidence type="ECO:0000313" key="1">
    <source>
        <dbReference type="EMBL" id="BAT86031.1"/>
    </source>
</evidence>
<protein>
    <submittedName>
        <fullName evidence="1">Uncharacterized protein</fullName>
    </submittedName>
</protein>
<accession>A0A0S3RZR5</accession>
<dbReference type="EMBL" id="AP015037">
    <property type="protein sequence ID" value="BAT86031.1"/>
    <property type="molecule type" value="Genomic_DNA"/>
</dbReference>
<keyword evidence="2" id="KW-1185">Reference proteome</keyword>
<name>A0A0S3RZR5_PHAAN</name>
<proteinExistence type="predicted"/>
<dbReference type="AlphaFoldDB" id="A0A0S3RZR5"/>
<sequence>MHKCKPHRSNFSNTSSSNQKWSCSLFHQICIPFLTLLQNYSNLASTNHHFPYIWEAVALYNQAQSHCQHRSKRHR</sequence>
<evidence type="ECO:0000313" key="2">
    <source>
        <dbReference type="Proteomes" id="UP000291084"/>
    </source>
</evidence>